<dbReference type="AlphaFoldDB" id="A0A2M8EP88"/>
<dbReference type="InterPro" id="IPR041854">
    <property type="entry name" value="BFD-like_2Fe2S-bd_dom_sf"/>
</dbReference>
<dbReference type="Proteomes" id="UP000230251">
    <property type="component" value="Unassembled WGS sequence"/>
</dbReference>
<protein>
    <submittedName>
        <fullName evidence="2">Iron-sulfur cluster assembly scaffold protein</fullName>
    </submittedName>
</protein>
<sequence>MSDYKSEPIKGTQGDVQSHDKKQSWFYSDIVKEHFFNPQNFLDRDPKEGEFNAIGKVGSPACGDELRVWMRVDSATEIIIDYKWKTFGCGSAIAATSMISEMILEKNMTLEEARNIRPQDVMERLGGLPARKFHCSVLCDKATRDAVNDFYRRAGKFDKIVVEASRIICPVTRVTDRDIEEAVLEGAITLEDVQKKTKVGIGNPGVLPAVEELILFYKEKYFG</sequence>
<dbReference type="Pfam" id="PF01592">
    <property type="entry name" value="NifU_N"/>
    <property type="match status" value="1"/>
</dbReference>
<dbReference type="EMBL" id="PFSI01000035">
    <property type="protein sequence ID" value="PJC24549.1"/>
    <property type="molecule type" value="Genomic_DNA"/>
</dbReference>
<dbReference type="CDD" id="cd06664">
    <property type="entry name" value="IscU_like"/>
    <property type="match status" value="1"/>
</dbReference>
<evidence type="ECO:0000313" key="2">
    <source>
        <dbReference type="EMBL" id="PJC24549.1"/>
    </source>
</evidence>
<comment type="caution">
    <text evidence="2">The sequence shown here is derived from an EMBL/GenBank/DDBJ whole genome shotgun (WGS) entry which is preliminary data.</text>
</comment>
<evidence type="ECO:0000313" key="3">
    <source>
        <dbReference type="Proteomes" id="UP000230251"/>
    </source>
</evidence>
<accession>A0A2M8EP88</accession>
<dbReference type="Gene3D" id="3.90.1010.10">
    <property type="match status" value="1"/>
</dbReference>
<gene>
    <name evidence="2" type="ORF">CO057_02340</name>
</gene>
<dbReference type="GO" id="GO:0016226">
    <property type="term" value="P:iron-sulfur cluster assembly"/>
    <property type="evidence" value="ECO:0007669"/>
    <property type="project" value="InterPro"/>
</dbReference>
<feature type="domain" description="NIF system FeS cluster assembly NifU N-terminal" evidence="1">
    <location>
        <begin position="27"/>
        <end position="154"/>
    </location>
</feature>
<dbReference type="PANTHER" id="PTHR10093">
    <property type="entry name" value="IRON-SULFUR CLUSTER ASSEMBLY ENZYME NIFU HOMOLOG"/>
    <property type="match status" value="1"/>
</dbReference>
<dbReference type="GO" id="GO:0051536">
    <property type="term" value="F:iron-sulfur cluster binding"/>
    <property type="evidence" value="ECO:0007669"/>
    <property type="project" value="InterPro"/>
</dbReference>
<name>A0A2M8EP88_9BACT</name>
<dbReference type="Gene3D" id="1.10.10.1100">
    <property type="entry name" value="BFD-like [2Fe-2S]-binding domain"/>
    <property type="match status" value="1"/>
</dbReference>
<evidence type="ECO:0000259" key="1">
    <source>
        <dbReference type="Pfam" id="PF01592"/>
    </source>
</evidence>
<dbReference type="GO" id="GO:0005506">
    <property type="term" value="F:iron ion binding"/>
    <property type="evidence" value="ECO:0007669"/>
    <property type="project" value="InterPro"/>
</dbReference>
<dbReference type="SUPFAM" id="SSF82649">
    <property type="entry name" value="SufE/NifU"/>
    <property type="match status" value="1"/>
</dbReference>
<reference evidence="3" key="1">
    <citation type="submission" date="2017-09" db="EMBL/GenBank/DDBJ databases">
        <title>Depth-based differentiation of microbial function through sediment-hosted aquifers and enrichment of novel symbionts in the deep terrestrial subsurface.</title>
        <authorList>
            <person name="Probst A.J."/>
            <person name="Ladd B."/>
            <person name="Jarett J.K."/>
            <person name="Geller-Mcgrath D.E."/>
            <person name="Sieber C.M.K."/>
            <person name="Emerson J.B."/>
            <person name="Anantharaman K."/>
            <person name="Thomas B.C."/>
            <person name="Malmstrom R."/>
            <person name="Stieglmeier M."/>
            <person name="Klingl A."/>
            <person name="Woyke T."/>
            <person name="Ryan C.M."/>
            <person name="Banfield J.F."/>
        </authorList>
    </citation>
    <scope>NUCLEOTIDE SEQUENCE [LARGE SCALE GENOMIC DNA]</scope>
</reference>
<proteinExistence type="predicted"/>
<organism evidence="2 3">
    <name type="scientific">Candidatus Uhrbacteria bacterium CG_4_9_14_0_2_um_filter_41_50</name>
    <dbReference type="NCBI Taxonomy" id="1975031"/>
    <lineage>
        <taxon>Bacteria</taxon>
        <taxon>Candidatus Uhriibacteriota</taxon>
    </lineage>
</organism>
<dbReference type="InterPro" id="IPR002871">
    <property type="entry name" value="NIF_FeS_clus_asmbl_NifU_N"/>
</dbReference>